<dbReference type="AlphaFoldDB" id="A0AAD5LLZ0"/>
<evidence type="ECO:0000313" key="2">
    <source>
        <dbReference type="EMBL" id="KAJ0405952.1"/>
    </source>
</evidence>
<evidence type="ECO:0000256" key="1">
    <source>
        <dbReference type="SAM" id="MobiDB-lite"/>
    </source>
</evidence>
<dbReference type="Proteomes" id="UP001209570">
    <property type="component" value="Unassembled WGS sequence"/>
</dbReference>
<dbReference type="PROSITE" id="PS50096">
    <property type="entry name" value="IQ"/>
    <property type="match status" value="3"/>
</dbReference>
<feature type="region of interest" description="Disordered" evidence="1">
    <location>
        <begin position="1035"/>
        <end position="1060"/>
    </location>
</feature>
<evidence type="ECO:0000313" key="3">
    <source>
        <dbReference type="Proteomes" id="UP001209570"/>
    </source>
</evidence>
<feature type="compositionally biased region" description="Acidic residues" evidence="1">
    <location>
        <begin position="927"/>
        <end position="945"/>
    </location>
</feature>
<protein>
    <submittedName>
        <fullName evidence="2">Uncharacterized protein</fullName>
    </submittedName>
</protein>
<feature type="region of interest" description="Disordered" evidence="1">
    <location>
        <begin position="580"/>
        <end position="600"/>
    </location>
</feature>
<feature type="region of interest" description="Disordered" evidence="1">
    <location>
        <begin position="180"/>
        <end position="206"/>
    </location>
</feature>
<dbReference type="EMBL" id="JAKCXM010000038">
    <property type="protein sequence ID" value="KAJ0405952.1"/>
    <property type="molecule type" value="Genomic_DNA"/>
</dbReference>
<gene>
    <name evidence="2" type="ORF">P43SY_005518</name>
</gene>
<feature type="compositionally biased region" description="Low complexity" evidence="1">
    <location>
        <begin position="270"/>
        <end position="287"/>
    </location>
</feature>
<keyword evidence="3" id="KW-1185">Reference proteome</keyword>
<comment type="caution">
    <text evidence="2">The sequence shown here is derived from an EMBL/GenBank/DDBJ whole genome shotgun (WGS) entry which is preliminary data.</text>
</comment>
<proteinExistence type="predicted"/>
<accession>A0AAD5LLZ0</accession>
<sequence length="1060" mass="118170">MMRRSTSEGRVAMERAPTVELLLAAETEAPAAKDDAESPVVRRIRRQVVARGLARQYGELKAREASPQKRVTRQQRQQAIIDNYRRKQALHEERLKQVDATLQRSLHTKATVTDDSVVVPVQRGNGLSKQRTSLRRLPDGPTLELSPSKNQLEHDPLANEIDAFALESTSPLKLELTERVSRPFSTQQPPTDVAKSSSLGRRGAPDTSSAQVLCEIQLTKDIHLREHTVEQIHAVVSTLEQLATELAGLTQRKGRLEAAALAAVAGANASSSSSSSAAGGSSAKRGSVTLAGPVSVKRPESGTDKASVAKESALREKELRECEARAAELSAAARKRMAQLRRLIGDLQSLTVAVVEAIVEWRRLRTQRVALSNRQARCCFAWPPRATRNYLLALDDDLRDLFPTAALAVCLGADAVYNALLLSRRVLDGALLDLEAESSGVSTTFLTERQLEATQPPVIEAAGRTTAASPPDREAVSALARAVKAPRETESPPAVGSLDRFRRCLKTIHDERVADAAATQAQAFEAQRLETAYNPFNAIKLVGGVEQTLTRVLEREAPHASDLAVQLRRRQEDTRRLQAECVPEPAQSQSPGPRQAAAESVLQATPHKQPLVVNPTRLRRLLERRREATEAATDCELQDVSAWGTRNKLPGQRLVRRVNVRRLETQHARKIQRQFQAHRRRVSLLRNLSLLVLRTRHHVVQIQKVFRGFQAKKAAALERLELARRQQQRDAARRIWLAFKRFKRRQRHRMSLSVESVAEFQLHLLQQEQLLAQHEMQQQLEADGDAAERYRRAGEERRRQRAVVLQRRRQELLAHEAKLHAAAVRIQSLFRMHAARQQAQALRGERRAHLSAVSAMMIQSTIRRFLRQQEKRRRRFHSDLERVNRSAVRIQSIFRGYNSRTELLSALDGRLRQTMTLPVLGGASNGEQDEEEEEEEQEDEAEEEQESSRLPAISRPASRQSAHAGEEEEGDGATAQEGLHAVLSAVAAPSAPAVSLPPLRPRAMTTIELPRRPSFQRQATLSKVQLKLKETVIGDGLEAQAPVATRRAQGGGSHRSQSLK</sequence>
<feature type="region of interest" description="Disordered" evidence="1">
    <location>
        <begin position="121"/>
        <end position="152"/>
    </location>
</feature>
<organism evidence="2 3">
    <name type="scientific">Pythium insidiosum</name>
    <name type="common">Pythiosis disease agent</name>
    <dbReference type="NCBI Taxonomy" id="114742"/>
    <lineage>
        <taxon>Eukaryota</taxon>
        <taxon>Sar</taxon>
        <taxon>Stramenopiles</taxon>
        <taxon>Oomycota</taxon>
        <taxon>Peronosporomycetes</taxon>
        <taxon>Pythiales</taxon>
        <taxon>Pythiaceae</taxon>
        <taxon>Pythium</taxon>
    </lineage>
</organism>
<feature type="region of interest" description="Disordered" evidence="1">
    <location>
        <begin position="915"/>
        <end position="974"/>
    </location>
</feature>
<dbReference type="SMART" id="SM00015">
    <property type="entry name" value="IQ"/>
    <property type="match status" value="4"/>
</dbReference>
<feature type="compositionally biased region" description="Polar residues" evidence="1">
    <location>
        <begin position="183"/>
        <end position="199"/>
    </location>
</feature>
<reference evidence="2" key="1">
    <citation type="submission" date="2021-12" db="EMBL/GenBank/DDBJ databases">
        <title>Prjna785345.</title>
        <authorList>
            <person name="Rujirawat T."/>
            <person name="Krajaejun T."/>
        </authorList>
    </citation>
    <scope>NUCLEOTIDE SEQUENCE</scope>
    <source>
        <strain evidence="2">Pi057C3</strain>
    </source>
</reference>
<dbReference type="InterPro" id="IPR000048">
    <property type="entry name" value="IQ_motif_EF-hand-BS"/>
</dbReference>
<feature type="region of interest" description="Disordered" evidence="1">
    <location>
        <begin position="270"/>
        <end position="312"/>
    </location>
</feature>
<dbReference type="Gene3D" id="1.20.5.190">
    <property type="match status" value="1"/>
</dbReference>
<name>A0AAD5LLZ0_PYTIN</name>